<organism evidence="6 7">
    <name type="scientific">Tothia fuscella</name>
    <dbReference type="NCBI Taxonomy" id="1048955"/>
    <lineage>
        <taxon>Eukaryota</taxon>
        <taxon>Fungi</taxon>
        <taxon>Dikarya</taxon>
        <taxon>Ascomycota</taxon>
        <taxon>Pezizomycotina</taxon>
        <taxon>Dothideomycetes</taxon>
        <taxon>Pleosporomycetidae</taxon>
        <taxon>Venturiales</taxon>
        <taxon>Cylindrosympodiaceae</taxon>
        <taxon>Tothia</taxon>
    </lineage>
</organism>
<dbReference type="PANTHER" id="PTHR33337">
    <property type="entry name" value="GFA DOMAIN-CONTAINING PROTEIN"/>
    <property type="match status" value="1"/>
</dbReference>
<dbReference type="EMBL" id="MU007141">
    <property type="protein sequence ID" value="KAF2417410.1"/>
    <property type="molecule type" value="Genomic_DNA"/>
</dbReference>
<keyword evidence="7" id="KW-1185">Reference proteome</keyword>
<dbReference type="InterPro" id="IPR006913">
    <property type="entry name" value="CENP-V/GFA"/>
</dbReference>
<proteinExistence type="inferred from homology"/>
<accession>A0A9P4TS68</accession>
<evidence type="ECO:0000256" key="2">
    <source>
        <dbReference type="ARBA" id="ARBA00022723"/>
    </source>
</evidence>
<dbReference type="Proteomes" id="UP000800235">
    <property type="component" value="Unassembled WGS sequence"/>
</dbReference>
<dbReference type="PANTHER" id="PTHR33337:SF30">
    <property type="entry name" value="DUF636 DOMAIN PROTEIN (AFU_ORTHOLOGUE AFUA_1G03180)"/>
    <property type="match status" value="1"/>
</dbReference>
<evidence type="ECO:0000313" key="6">
    <source>
        <dbReference type="EMBL" id="KAF2417410.1"/>
    </source>
</evidence>
<comment type="similarity">
    <text evidence="1">Belongs to the Gfa family.</text>
</comment>
<evidence type="ECO:0000256" key="3">
    <source>
        <dbReference type="ARBA" id="ARBA00022833"/>
    </source>
</evidence>
<keyword evidence="3" id="KW-0862">Zinc</keyword>
<dbReference type="OrthoDB" id="406544at2759"/>
<gene>
    <name evidence="6" type="ORF">EJ08DRAFT_600070</name>
</gene>
<dbReference type="AlphaFoldDB" id="A0A9P4TS68"/>
<keyword evidence="4" id="KW-0456">Lyase</keyword>
<dbReference type="PROSITE" id="PS51891">
    <property type="entry name" value="CENP_V_GFA"/>
    <property type="match status" value="1"/>
</dbReference>
<comment type="caution">
    <text evidence="6">The sequence shown here is derived from an EMBL/GenBank/DDBJ whole genome shotgun (WGS) entry which is preliminary data.</text>
</comment>
<evidence type="ECO:0000256" key="1">
    <source>
        <dbReference type="ARBA" id="ARBA00005495"/>
    </source>
</evidence>
<evidence type="ECO:0000313" key="7">
    <source>
        <dbReference type="Proteomes" id="UP000800235"/>
    </source>
</evidence>
<reference evidence="6" key="1">
    <citation type="journal article" date="2020" name="Stud. Mycol.">
        <title>101 Dothideomycetes genomes: a test case for predicting lifestyles and emergence of pathogens.</title>
        <authorList>
            <person name="Haridas S."/>
            <person name="Albert R."/>
            <person name="Binder M."/>
            <person name="Bloem J."/>
            <person name="Labutti K."/>
            <person name="Salamov A."/>
            <person name="Andreopoulos B."/>
            <person name="Baker S."/>
            <person name="Barry K."/>
            <person name="Bills G."/>
            <person name="Bluhm B."/>
            <person name="Cannon C."/>
            <person name="Castanera R."/>
            <person name="Culley D."/>
            <person name="Daum C."/>
            <person name="Ezra D."/>
            <person name="Gonzalez J."/>
            <person name="Henrissat B."/>
            <person name="Kuo A."/>
            <person name="Liang C."/>
            <person name="Lipzen A."/>
            <person name="Lutzoni F."/>
            <person name="Magnuson J."/>
            <person name="Mondo S."/>
            <person name="Nolan M."/>
            <person name="Ohm R."/>
            <person name="Pangilinan J."/>
            <person name="Park H.-J."/>
            <person name="Ramirez L."/>
            <person name="Alfaro M."/>
            <person name="Sun H."/>
            <person name="Tritt A."/>
            <person name="Yoshinaga Y."/>
            <person name="Zwiers L.-H."/>
            <person name="Turgeon B."/>
            <person name="Goodwin S."/>
            <person name="Spatafora J."/>
            <person name="Crous P."/>
            <person name="Grigoriev I."/>
        </authorList>
    </citation>
    <scope>NUCLEOTIDE SEQUENCE</scope>
    <source>
        <strain evidence="6">CBS 130266</strain>
    </source>
</reference>
<protein>
    <recommendedName>
        <fullName evidence="5">CENP-V/GFA domain-containing protein</fullName>
    </recommendedName>
</protein>
<keyword evidence="2" id="KW-0479">Metal-binding</keyword>
<evidence type="ECO:0000256" key="4">
    <source>
        <dbReference type="ARBA" id="ARBA00023239"/>
    </source>
</evidence>
<dbReference type="Gene3D" id="3.90.1590.10">
    <property type="entry name" value="glutathione-dependent formaldehyde- activating enzyme (gfa)"/>
    <property type="match status" value="1"/>
</dbReference>
<feature type="domain" description="CENP-V/GFA" evidence="5">
    <location>
        <begin position="2"/>
        <end position="116"/>
    </location>
</feature>
<dbReference type="SUPFAM" id="SSF51316">
    <property type="entry name" value="Mss4-like"/>
    <property type="match status" value="1"/>
</dbReference>
<name>A0A9P4TS68_9PEZI</name>
<dbReference type="GO" id="GO:0046872">
    <property type="term" value="F:metal ion binding"/>
    <property type="evidence" value="ECO:0007669"/>
    <property type="project" value="UniProtKB-KW"/>
</dbReference>
<dbReference type="Pfam" id="PF04828">
    <property type="entry name" value="GFA"/>
    <property type="match status" value="1"/>
</dbReference>
<evidence type="ECO:0000259" key="5">
    <source>
        <dbReference type="PROSITE" id="PS51891"/>
    </source>
</evidence>
<sequence length="135" mass="14374">MPVGGCFCGKCRIEYSGEPAMKALCHCLDCRKITGSTYSVNIAIPGSGFKVTSGTPKSIGKTAESGKEITSYFCGDCGSTLYRDGESFGDLKIIKVGIMDDVEALAEAKPGVELYVAKRVSWVPETRGAEQKEGM</sequence>
<dbReference type="InterPro" id="IPR011057">
    <property type="entry name" value="Mss4-like_sf"/>
</dbReference>
<dbReference type="GO" id="GO:0016846">
    <property type="term" value="F:carbon-sulfur lyase activity"/>
    <property type="evidence" value="ECO:0007669"/>
    <property type="project" value="InterPro"/>
</dbReference>